<dbReference type="InterPro" id="IPR012652">
    <property type="entry name" value="ThiW"/>
</dbReference>
<feature type="transmembrane region" description="Helical" evidence="1">
    <location>
        <begin position="136"/>
        <end position="160"/>
    </location>
</feature>
<feature type="transmembrane region" description="Helical" evidence="1">
    <location>
        <begin position="72"/>
        <end position="90"/>
    </location>
</feature>
<sequence>MQRKTYYIALTSVMVALGVFGGSLFEFPVGVARVAPMQHLINVVSGVLLGPWWAVTQAFLTSLIRNMMGTGTILAFPGSMIGAFFSGFLFRKTKRLLGAVVGELIGTGVLGAIAAYPIAALFLGTKGALWLFVPSFFLSAAVGVAIAWVVLGSLWTAVILPQMQRLGVIKKP</sequence>
<keyword evidence="1" id="KW-1133">Transmembrane helix</keyword>
<gene>
    <name evidence="2" type="ORF">FC96_GL001556</name>
</gene>
<name>A0A0R1HY66_9LACO</name>
<dbReference type="NCBIfam" id="TIGR02359">
    <property type="entry name" value="thiW"/>
    <property type="match status" value="1"/>
</dbReference>
<feature type="transmembrane region" description="Helical" evidence="1">
    <location>
        <begin position="97"/>
        <end position="124"/>
    </location>
</feature>
<evidence type="ECO:0000313" key="2">
    <source>
        <dbReference type="EMBL" id="KRK48450.1"/>
    </source>
</evidence>
<accession>A0A0R1HY66</accession>
<comment type="caution">
    <text evidence="2">The sequence shown here is derived from an EMBL/GenBank/DDBJ whole genome shotgun (WGS) entry which is preliminary data.</text>
</comment>
<protein>
    <submittedName>
        <fullName evidence="2">ThiW protein</fullName>
    </submittedName>
</protein>
<organism evidence="2 3">
    <name type="scientific">Secundilactobacillus kimchicus JCM 15530</name>
    <dbReference type="NCBI Taxonomy" id="1302272"/>
    <lineage>
        <taxon>Bacteria</taxon>
        <taxon>Bacillati</taxon>
        <taxon>Bacillota</taxon>
        <taxon>Bacilli</taxon>
        <taxon>Lactobacillales</taxon>
        <taxon>Lactobacillaceae</taxon>
        <taxon>Secundilactobacillus</taxon>
    </lineage>
</organism>
<dbReference type="Proteomes" id="UP000050911">
    <property type="component" value="Unassembled WGS sequence"/>
</dbReference>
<proteinExistence type="predicted"/>
<dbReference type="Gene3D" id="1.10.1760.20">
    <property type="match status" value="1"/>
</dbReference>
<evidence type="ECO:0000313" key="3">
    <source>
        <dbReference type="Proteomes" id="UP000050911"/>
    </source>
</evidence>
<keyword evidence="1" id="KW-0812">Transmembrane</keyword>
<dbReference type="Pfam" id="PF09512">
    <property type="entry name" value="ThiW"/>
    <property type="match status" value="1"/>
</dbReference>
<keyword evidence="3" id="KW-1185">Reference proteome</keyword>
<dbReference type="PATRIC" id="fig|1302272.5.peg.1573"/>
<dbReference type="PIRSF" id="PIRSF024534">
    <property type="entry name" value="ThiW"/>
    <property type="match status" value="1"/>
</dbReference>
<dbReference type="EMBL" id="AZCX01000003">
    <property type="protein sequence ID" value="KRK48450.1"/>
    <property type="molecule type" value="Genomic_DNA"/>
</dbReference>
<feature type="transmembrane region" description="Helical" evidence="1">
    <location>
        <begin position="39"/>
        <end position="60"/>
    </location>
</feature>
<keyword evidence="1" id="KW-0472">Membrane</keyword>
<dbReference type="OrthoDB" id="5516776at2"/>
<dbReference type="STRING" id="1302272.FC96_GL001556"/>
<reference evidence="2 3" key="1">
    <citation type="journal article" date="2015" name="Genome Announc.">
        <title>Expanding the biotechnology potential of lactobacilli through comparative genomics of 213 strains and associated genera.</title>
        <authorList>
            <person name="Sun Z."/>
            <person name="Harris H.M."/>
            <person name="McCann A."/>
            <person name="Guo C."/>
            <person name="Argimon S."/>
            <person name="Zhang W."/>
            <person name="Yang X."/>
            <person name="Jeffery I.B."/>
            <person name="Cooney J.C."/>
            <person name="Kagawa T.F."/>
            <person name="Liu W."/>
            <person name="Song Y."/>
            <person name="Salvetti E."/>
            <person name="Wrobel A."/>
            <person name="Rasinkangas P."/>
            <person name="Parkhill J."/>
            <person name="Rea M.C."/>
            <person name="O'Sullivan O."/>
            <person name="Ritari J."/>
            <person name="Douillard F.P."/>
            <person name="Paul Ross R."/>
            <person name="Yang R."/>
            <person name="Briner A.E."/>
            <person name="Felis G.E."/>
            <person name="de Vos W.M."/>
            <person name="Barrangou R."/>
            <person name="Klaenhammer T.R."/>
            <person name="Caufield P.W."/>
            <person name="Cui Y."/>
            <person name="Zhang H."/>
            <person name="O'Toole P.W."/>
        </authorList>
    </citation>
    <scope>NUCLEOTIDE SEQUENCE [LARGE SCALE GENOMIC DNA]</scope>
    <source>
        <strain evidence="2 3">JCM 15530</strain>
    </source>
</reference>
<dbReference type="RefSeq" id="WP_054660222.1">
    <property type="nucleotide sequence ID" value="NZ_AZCX01000003.1"/>
</dbReference>
<evidence type="ECO:0000256" key="1">
    <source>
        <dbReference type="SAM" id="Phobius"/>
    </source>
</evidence>
<dbReference type="AlphaFoldDB" id="A0A0R1HY66"/>
<feature type="transmembrane region" description="Helical" evidence="1">
    <location>
        <begin position="6"/>
        <end position="27"/>
    </location>
</feature>